<organism evidence="1 2">
    <name type="scientific">Stichopus japonicus</name>
    <name type="common">Sea cucumber</name>
    <dbReference type="NCBI Taxonomy" id="307972"/>
    <lineage>
        <taxon>Eukaryota</taxon>
        <taxon>Metazoa</taxon>
        <taxon>Echinodermata</taxon>
        <taxon>Eleutherozoa</taxon>
        <taxon>Echinozoa</taxon>
        <taxon>Holothuroidea</taxon>
        <taxon>Aspidochirotacea</taxon>
        <taxon>Aspidochirotida</taxon>
        <taxon>Stichopodidae</taxon>
        <taxon>Apostichopus</taxon>
    </lineage>
</organism>
<dbReference type="Proteomes" id="UP000230750">
    <property type="component" value="Unassembled WGS sequence"/>
</dbReference>
<protein>
    <submittedName>
        <fullName evidence="1">Uncharacterized protein</fullName>
    </submittedName>
</protein>
<dbReference type="AlphaFoldDB" id="A0A2G8K1U7"/>
<keyword evidence="2" id="KW-1185">Reference proteome</keyword>
<evidence type="ECO:0000313" key="2">
    <source>
        <dbReference type="Proteomes" id="UP000230750"/>
    </source>
</evidence>
<accession>A0A2G8K1U7</accession>
<dbReference type="EMBL" id="MRZV01000973">
    <property type="protein sequence ID" value="PIK41953.1"/>
    <property type="molecule type" value="Genomic_DNA"/>
</dbReference>
<sequence>MASSSSNVNASVDEYYPSFRKFKDGLADLLSRVTITKLVDFFQYPISLKNEIIKDENDPRLRMVENMEVRGQIKPHEISALLNACNELNLHRETSSVKRLFEEYGVKGEFY</sequence>
<proteinExistence type="predicted"/>
<name>A0A2G8K1U7_STIJA</name>
<reference evidence="1 2" key="1">
    <citation type="journal article" date="2017" name="PLoS Biol.">
        <title>The sea cucumber genome provides insights into morphological evolution and visceral regeneration.</title>
        <authorList>
            <person name="Zhang X."/>
            <person name="Sun L."/>
            <person name="Yuan J."/>
            <person name="Sun Y."/>
            <person name="Gao Y."/>
            <person name="Zhang L."/>
            <person name="Li S."/>
            <person name="Dai H."/>
            <person name="Hamel J.F."/>
            <person name="Liu C."/>
            <person name="Yu Y."/>
            <person name="Liu S."/>
            <person name="Lin W."/>
            <person name="Guo K."/>
            <person name="Jin S."/>
            <person name="Xu P."/>
            <person name="Storey K.B."/>
            <person name="Huan P."/>
            <person name="Zhang T."/>
            <person name="Zhou Y."/>
            <person name="Zhang J."/>
            <person name="Lin C."/>
            <person name="Li X."/>
            <person name="Xing L."/>
            <person name="Huo D."/>
            <person name="Sun M."/>
            <person name="Wang L."/>
            <person name="Mercier A."/>
            <person name="Li F."/>
            <person name="Yang H."/>
            <person name="Xiang J."/>
        </authorList>
    </citation>
    <scope>NUCLEOTIDE SEQUENCE [LARGE SCALE GENOMIC DNA]</scope>
    <source>
        <strain evidence="1">Shaxun</strain>
        <tissue evidence="1">Muscle</tissue>
    </source>
</reference>
<evidence type="ECO:0000313" key="1">
    <source>
        <dbReference type="EMBL" id="PIK41953.1"/>
    </source>
</evidence>
<gene>
    <name evidence="1" type="ORF">BSL78_21188</name>
</gene>
<comment type="caution">
    <text evidence="1">The sequence shown here is derived from an EMBL/GenBank/DDBJ whole genome shotgun (WGS) entry which is preliminary data.</text>
</comment>